<dbReference type="CDD" id="cd01335">
    <property type="entry name" value="Radical_SAM"/>
    <property type="match status" value="1"/>
</dbReference>
<dbReference type="RefSeq" id="WP_262994733.1">
    <property type="nucleotide sequence ID" value="NZ_JAOTJC010000008.1"/>
</dbReference>
<evidence type="ECO:0000256" key="10">
    <source>
        <dbReference type="ARBA" id="ARBA00023150"/>
    </source>
</evidence>
<comment type="catalytic activity">
    <reaction evidence="12">
        <text>GTP + AH2 + S-adenosyl-L-methionine = (8S)-3',8-cyclo-7,8-dihydroguanosine 5'-triphosphate + 5'-deoxyadenosine + L-methionine + A + H(+)</text>
        <dbReference type="Rhea" id="RHEA:49576"/>
        <dbReference type="ChEBI" id="CHEBI:13193"/>
        <dbReference type="ChEBI" id="CHEBI:15378"/>
        <dbReference type="ChEBI" id="CHEBI:17319"/>
        <dbReference type="ChEBI" id="CHEBI:17499"/>
        <dbReference type="ChEBI" id="CHEBI:37565"/>
        <dbReference type="ChEBI" id="CHEBI:57844"/>
        <dbReference type="ChEBI" id="CHEBI:59789"/>
        <dbReference type="ChEBI" id="CHEBI:131766"/>
        <dbReference type="EC" id="4.1.99.22"/>
    </reaction>
</comment>
<gene>
    <name evidence="14" type="primary">moaA</name>
    <name evidence="14" type="ORF">OCL06_11730</name>
</gene>
<name>A0ABT2VQB7_9ALTE</name>
<evidence type="ECO:0000256" key="12">
    <source>
        <dbReference type="ARBA" id="ARBA00048697"/>
    </source>
</evidence>
<evidence type="ECO:0000313" key="14">
    <source>
        <dbReference type="EMBL" id="MCU7555264.1"/>
    </source>
</evidence>
<dbReference type="InterPro" id="IPR013785">
    <property type="entry name" value="Aldolase_TIM"/>
</dbReference>
<dbReference type="InterPro" id="IPR058240">
    <property type="entry name" value="rSAM_sf"/>
</dbReference>
<evidence type="ECO:0000256" key="8">
    <source>
        <dbReference type="ARBA" id="ARBA00023014"/>
    </source>
</evidence>
<dbReference type="PANTHER" id="PTHR22960:SF28">
    <property type="entry name" value="GTP 3',8-CYCLASE"/>
    <property type="match status" value="1"/>
</dbReference>
<dbReference type="InterPro" id="IPR000385">
    <property type="entry name" value="MoaA_NifB_PqqE_Fe-S-bd_CS"/>
</dbReference>
<evidence type="ECO:0000256" key="1">
    <source>
        <dbReference type="ARBA" id="ARBA00001966"/>
    </source>
</evidence>
<proteinExistence type="predicted"/>
<evidence type="ECO:0000313" key="15">
    <source>
        <dbReference type="Proteomes" id="UP001209257"/>
    </source>
</evidence>
<dbReference type="SFLD" id="SFLDG01386">
    <property type="entry name" value="main_SPASM_domain-containing"/>
    <property type="match status" value="1"/>
</dbReference>
<dbReference type="Pfam" id="PF04055">
    <property type="entry name" value="Radical_SAM"/>
    <property type="match status" value="1"/>
</dbReference>
<dbReference type="InterPro" id="IPR007197">
    <property type="entry name" value="rSAM"/>
</dbReference>
<dbReference type="SUPFAM" id="SSF102114">
    <property type="entry name" value="Radical SAM enzymes"/>
    <property type="match status" value="1"/>
</dbReference>
<evidence type="ECO:0000256" key="2">
    <source>
        <dbReference type="ARBA" id="ARBA00012167"/>
    </source>
</evidence>
<keyword evidence="9" id="KW-0342">GTP-binding</keyword>
<dbReference type="Gene3D" id="3.20.20.70">
    <property type="entry name" value="Aldolase class I"/>
    <property type="match status" value="1"/>
</dbReference>
<dbReference type="PROSITE" id="PS01305">
    <property type="entry name" value="MOAA_NIFB_PQQE"/>
    <property type="match status" value="1"/>
</dbReference>
<dbReference type="NCBIfam" id="TIGR02666">
    <property type="entry name" value="moaA"/>
    <property type="match status" value="1"/>
</dbReference>
<keyword evidence="10" id="KW-0501">Molybdenum cofactor biosynthesis</keyword>
<evidence type="ECO:0000256" key="3">
    <source>
        <dbReference type="ARBA" id="ARBA00022485"/>
    </source>
</evidence>
<dbReference type="SFLD" id="SFLDG01383">
    <property type="entry name" value="cyclic_pyranopterin_phosphate"/>
    <property type="match status" value="1"/>
</dbReference>
<dbReference type="EMBL" id="JAOTJC010000008">
    <property type="protein sequence ID" value="MCU7555264.1"/>
    <property type="molecule type" value="Genomic_DNA"/>
</dbReference>
<organism evidence="14 15">
    <name type="scientific">Alteromonas salexigens</name>
    <dbReference type="NCBI Taxonomy" id="2982530"/>
    <lineage>
        <taxon>Bacteria</taxon>
        <taxon>Pseudomonadati</taxon>
        <taxon>Pseudomonadota</taxon>
        <taxon>Gammaproteobacteria</taxon>
        <taxon>Alteromonadales</taxon>
        <taxon>Alteromonadaceae</taxon>
        <taxon>Alteromonas/Salinimonas group</taxon>
        <taxon>Alteromonas</taxon>
    </lineage>
</organism>
<keyword evidence="3" id="KW-0004">4Fe-4S</keyword>
<keyword evidence="8" id="KW-0411">Iron-sulfur</keyword>
<evidence type="ECO:0000256" key="9">
    <source>
        <dbReference type="ARBA" id="ARBA00023134"/>
    </source>
</evidence>
<dbReference type="InterPro" id="IPR006638">
    <property type="entry name" value="Elp3/MiaA/NifB-like_rSAM"/>
</dbReference>
<evidence type="ECO:0000256" key="5">
    <source>
        <dbReference type="ARBA" id="ARBA00022723"/>
    </source>
</evidence>
<keyword evidence="4" id="KW-0949">S-adenosyl-L-methionine</keyword>
<evidence type="ECO:0000256" key="6">
    <source>
        <dbReference type="ARBA" id="ARBA00022741"/>
    </source>
</evidence>
<dbReference type="PROSITE" id="PS51918">
    <property type="entry name" value="RADICAL_SAM"/>
    <property type="match status" value="1"/>
</dbReference>
<comment type="caution">
    <text evidence="14">The sequence shown here is derived from an EMBL/GenBank/DDBJ whole genome shotgun (WGS) entry which is preliminary data.</text>
</comment>
<dbReference type="InterPro" id="IPR013483">
    <property type="entry name" value="MoaA"/>
</dbReference>
<dbReference type="InterPro" id="IPR050105">
    <property type="entry name" value="MoCo_biosynth_MoaA/MoaC"/>
</dbReference>
<evidence type="ECO:0000259" key="13">
    <source>
        <dbReference type="PROSITE" id="PS51918"/>
    </source>
</evidence>
<evidence type="ECO:0000256" key="7">
    <source>
        <dbReference type="ARBA" id="ARBA00023004"/>
    </source>
</evidence>
<dbReference type="SFLD" id="SFLDG01067">
    <property type="entry name" value="SPASM/twitch_domain_containing"/>
    <property type="match status" value="1"/>
</dbReference>
<reference evidence="15" key="1">
    <citation type="submission" date="2023-07" db="EMBL/GenBank/DDBJ databases">
        <title>Study on multiphase classification of strain Alteromonas salexigens isolated from the Yellow Sea.</title>
        <authorList>
            <person name="Sun L."/>
        </authorList>
    </citation>
    <scope>NUCLEOTIDE SEQUENCE [LARGE SCALE GENOMIC DNA]</scope>
    <source>
        <strain evidence="15">ASW11-19</strain>
    </source>
</reference>
<evidence type="ECO:0000256" key="11">
    <source>
        <dbReference type="ARBA" id="ARBA00023239"/>
    </source>
</evidence>
<dbReference type="EC" id="4.1.99.22" evidence="2"/>
<keyword evidence="7" id="KW-0408">Iron</keyword>
<dbReference type="InterPro" id="IPR040064">
    <property type="entry name" value="MoaA-like"/>
</dbReference>
<dbReference type="CDD" id="cd21117">
    <property type="entry name" value="Twitch_MoaA"/>
    <property type="match status" value="1"/>
</dbReference>
<dbReference type="InterPro" id="IPR010505">
    <property type="entry name" value="MoaA_twitch"/>
</dbReference>
<dbReference type="PANTHER" id="PTHR22960">
    <property type="entry name" value="MOLYBDOPTERIN COFACTOR SYNTHESIS PROTEIN A"/>
    <property type="match status" value="1"/>
</dbReference>
<dbReference type="SFLD" id="SFLDS00029">
    <property type="entry name" value="Radical_SAM"/>
    <property type="match status" value="1"/>
</dbReference>
<dbReference type="SMART" id="SM00729">
    <property type="entry name" value="Elp3"/>
    <property type="match status" value="1"/>
</dbReference>
<accession>A0ABT2VQB7</accession>
<feature type="domain" description="Radical SAM core" evidence="13">
    <location>
        <begin position="5"/>
        <end position="228"/>
    </location>
</feature>
<keyword evidence="5" id="KW-0479">Metal-binding</keyword>
<evidence type="ECO:0000256" key="4">
    <source>
        <dbReference type="ARBA" id="ARBA00022691"/>
    </source>
</evidence>
<keyword evidence="15" id="KW-1185">Reference proteome</keyword>
<sequence>MLQDNHGRQFHYLRLSVTEACNFRCQYCLPNGYQGPSADQFLNLSEIHTVLTAFAGLGTSKVRLTGGEPSLRRDFTDIIRATASTPGIDEVAMTTHGGRLQKFASEWKAAGLDKVNVSIDSLDPHQFAAITGHDSLKQVLAGLNTAIDAGLNVKVNTVLMSQFSEGRLTRFLEWLKETPVTLRFIELMQTGDQGSFFDNQHQSGVPVRRWLTERGWTPLLRHKAAGPAEEFYHPDYAGRVGLILPYSKDFCKTCNRLRVAANGKIHLCLFSDHGVSLQPYLKEGDVAGLQQYLQQLLVSKEATHHLHEGMTGATSNLAMLGG</sequence>
<keyword evidence="6" id="KW-0547">Nucleotide-binding</keyword>
<dbReference type="Proteomes" id="UP001209257">
    <property type="component" value="Unassembled WGS sequence"/>
</dbReference>
<protein>
    <recommendedName>
        <fullName evidence="2">GTP 3',8-cyclase</fullName>
        <ecNumber evidence="2">4.1.99.22</ecNumber>
    </recommendedName>
</protein>
<keyword evidence="11 14" id="KW-0456">Lyase</keyword>
<dbReference type="GO" id="GO:0061798">
    <property type="term" value="F:GTP 3',8'-cyclase activity"/>
    <property type="evidence" value="ECO:0007669"/>
    <property type="project" value="UniProtKB-EC"/>
</dbReference>
<comment type="cofactor">
    <cofactor evidence="1">
        <name>[4Fe-4S] cluster</name>
        <dbReference type="ChEBI" id="CHEBI:49883"/>
    </cofactor>
</comment>
<dbReference type="Pfam" id="PF06463">
    <property type="entry name" value="Mob_synth_C"/>
    <property type="match status" value="1"/>
</dbReference>